<feature type="coiled-coil region" evidence="5">
    <location>
        <begin position="167"/>
        <end position="194"/>
    </location>
</feature>
<evidence type="ECO:0000256" key="2">
    <source>
        <dbReference type="ARBA" id="ARBA00022747"/>
    </source>
</evidence>
<keyword evidence="3" id="KW-0238">DNA-binding</keyword>
<dbReference type="CDD" id="cd17268">
    <property type="entry name" value="RMtype1_S_Ara36733I_TRD1-CR1_like"/>
    <property type="match status" value="1"/>
</dbReference>
<organism evidence="7 8">
    <name type="scientific">Nocardioides kribbensis</name>
    <dbReference type="NCBI Taxonomy" id="305517"/>
    <lineage>
        <taxon>Bacteria</taxon>
        <taxon>Bacillati</taxon>
        <taxon>Actinomycetota</taxon>
        <taxon>Actinomycetes</taxon>
        <taxon>Propionibacteriales</taxon>
        <taxon>Nocardioidaceae</taxon>
        <taxon>Nocardioides</taxon>
    </lineage>
</organism>
<evidence type="ECO:0000313" key="7">
    <source>
        <dbReference type="EMBL" id="MEQ7845676.1"/>
    </source>
</evidence>
<dbReference type="CDD" id="cd17249">
    <property type="entry name" value="RMtype1_S_EcoR124I-TRD2-CR2_like"/>
    <property type="match status" value="1"/>
</dbReference>
<keyword evidence="7" id="KW-0255">Endonuclease</keyword>
<dbReference type="PANTHER" id="PTHR43140">
    <property type="entry name" value="TYPE-1 RESTRICTION ENZYME ECOKI SPECIFICITY PROTEIN"/>
    <property type="match status" value="1"/>
</dbReference>
<dbReference type="PANTHER" id="PTHR43140:SF1">
    <property type="entry name" value="TYPE I RESTRICTION ENZYME ECOKI SPECIFICITY SUBUNIT"/>
    <property type="match status" value="1"/>
</dbReference>
<gene>
    <name evidence="7" type="ORF">V6R90_00190</name>
</gene>
<evidence type="ECO:0000256" key="3">
    <source>
        <dbReference type="ARBA" id="ARBA00023125"/>
    </source>
</evidence>
<keyword evidence="7" id="KW-0378">Hydrolase</keyword>
<comment type="subunit">
    <text evidence="4">The methyltransferase is composed of M and S polypeptides.</text>
</comment>
<dbReference type="Pfam" id="PF01420">
    <property type="entry name" value="Methylase_S"/>
    <property type="match status" value="2"/>
</dbReference>
<dbReference type="SUPFAM" id="SSF116734">
    <property type="entry name" value="DNA methylase specificity domain"/>
    <property type="match status" value="2"/>
</dbReference>
<dbReference type="InterPro" id="IPR000055">
    <property type="entry name" value="Restrct_endonuc_typeI_TRD"/>
</dbReference>
<dbReference type="InterPro" id="IPR044946">
    <property type="entry name" value="Restrct_endonuc_typeI_TRD_sf"/>
</dbReference>
<dbReference type="RefSeq" id="WP_349803376.1">
    <property type="nucleotide sequence ID" value="NZ_JBEGDP010000001.1"/>
</dbReference>
<comment type="caution">
    <text evidence="7">The sequence shown here is derived from an EMBL/GenBank/DDBJ whole genome shotgun (WGS) entry which is preliminary data.</text>
</comment>
<dbReference type="EMBL" id="JBEGDP010000001">
    <property type="protein sequence ID" value="MEQ7845676.1"/>
    <property type="molecule type" value="Genomic_DNA"/>
</dbReference>
<keyword evidence="8" id="KW-1185">Reference proteome</keyword>
<dbReference type="Proteomes" id="UP001482520">
    <property type="component" value="Unassembled WGS sequence"/>
</dbReference>
<evidence type="ECO:0000259" key="6">
    <source>
        <dbReference type="Pfam" id="PF01420"/>
    </source>
</evidence>
<protein>
    <submittedName>
        <fullName evidence="7">Restriction endonuclease subunit S</fullName>
        <ecNumber evidence="7">3.1.21.-</ecNumber>
    </submittedName>
</protein>
<feature type="domain" description="Type I restriction modification DNA specificity" evidence="6">
    <location>
        <begin position="14"/>
        <end position="189"/>
    </location>
</feature>
<sequence>MSRIDDLIAEHCPAGVEFKALGEVGELIRGRRFTKADYVPEGLGSIHYGEIYTDYGTWATEVRAYVRPELKGNLRLARTGDLVIAATGENVKDVCKAVAWLGVDEIAIHDDCYIYRHSMDPKYVSYFFQSSAFQEQKTMFATESKLARISGVNLAKIKMPVPPAAVQREIVEILDKMEKLKAELEAELEYRTRQYAYYRQVILDQVQADVVPLSTLGKWQGGITPSKANSAYWESGTIPWLASMDVSNTSTDEIRGRITDLALRETSLRLVPAPSVAVVMRSNILRRTLPIGLIEVATTVNQDMRVLVPREGVDAEYVFQVLRADAERIRSACVRTDGSMAAVDSQGFLGWEIPLPSLAEQRRVAKKLRHFDALVNDLSIGLPAEIAARRQQYEYYRDMLLTFEEAA</sequence>
<name>A0ABV1NT48_9ACTN</name>
<dbReference type="EC" id="3.1.21.-" evidence="7"/>
<reference evidence="7 8" key="1">
    <citation type="submission" date="2024-02" db="EMBL/GenBank/DDBJ databases">
        <title>Full genome sequence of Nocardioides kribbensis.</title>
        <authorList>
            <person name="Poletto B.L."/>
            <person name="Silva G."/>
            <person name="Galante D."/>
            <person name="Campos K.R."/>
            <person name="Santos M.B.N."/>
            <person name="Sacchi C.T."/>
        </authorList>
    </citation>
    <scope>NUCLEOTIDE SEQUENCE [LARGE SCALE GENOMIC DNA]</scope>
    <source>
        <strain evidence="7 8">O4R</strain>
    </source>
</reference>
<comment type="similarity">
    <text evidence="1">Belongs to the type-I restriction system S methylase family.</text>
</comment>
<keyword evidence="2" id="KW-0680">Restriction system</keyword>
<evidence type="ECO:0000256" key="1">
    <source>
        <dbReference type="ARBA" id="ARBA00010923"/>
    </source>
</evidence>
<keyword evidence="7" id="KW-0540">Nuclease</keyword>
<accession>A0ABV1NT48</accession>
<dbReference type="InterPro" id="IPR051212">
    <property type="entry name" value="Type-I_RE_S_subunit"/>
</dbReference>
<keyword evidence="5" id="KW-0175">Coiled coil</keyword>
<evidence type="ECO:0000256" key="5">
    <source>
        <dbReference type="SAM" id="Coils"/>
    </source>
</evidence>
<dbReference type="Gene3D" id="3.90.220.20">
    <property type="entry name" value="DNA methylase specificity domains"/>
    <property type="match status" value="2"/>
</dbReference>
<feature type="domain" description="Type I restriction modification DNA specificity" evidence="6">
    <location>
        <begin position="210"/>
        <end position="386"/>
    </location>
</feature>
<dbReference type="GO" id="GO:0004519">
    <property type="term" value="F:endonuclease activity"/>
    <property type="evidence" value="ECO:0007669"/>
    <property type="project" value="UniProtKB-KW"/>
</dbReference>
<evidence type="ECO:0000313" key="8">
    <source>
        <dbReference type="Proteomes" id="UP001482520"/>
    </source>
</evidence>
<proteinExistence type="inferred from homology"/>
<evidence type="ECO:0000256" key="4">
    <source>
        <dbReference type="ARBA" id="ARBA00038652"/>
    </source>
</evidence>
<dbReference type="GO" id="GO:0016787">
    <property type="term" value="F:hydrolase activity"/>
    <property type="evidence" value="ECO:0007669"/>
    <property type="project" value="UniProtKB-KW"/>
</dbReference>